<dbReference type="SUPFAM" id="SSF53649">
    <property type="entry name" value="Alkaline phosphatase-like"/>
    <property type="match status" value="1"/>
</dbReference>
<dbReference type="InterPro" id="IPR024607">
    <property type="entry name" value="Sulfatase_CS"/>
</dbReference>
<evidence type="ECO:0000256" key="4">
    <source>
        <dbReference type="ARBA" id="ARBA00022729"/>
    </source>
</evidence>
<keyword evidence="9" id="KW-1185">Reference proteome</keyword>
<dbReference type="InterPro" id="IPR035874">
    <property type="entry name" value="IDS"/>
</dbReference>
<dbReference type="Pfam" id="PF00884">
    <property type="entry name" value="Sulfatase"/>
    <property type="match status" value="1"/>
</dbReference>
<accession>A0A6B2M4I4</accession>
<dbReference type="RefSeq" id="WP_163966382.1">
    <property type="nucleotide sequence ID" value="NZ_JAAGNX010000003.1"/>
</dbReference>
<evidence type="ECO:0000259" key="7">
    <source>
        <dbReference type="Pfam" id="PF00884"/>
    </source>
</evidence>
<dbReference type="GO" id="GO:0004423">
    <property type="term" value="F:iduronate-2-sulfatase activity"/>
    <property type="evidence" value="ECO:0007669"/>
    <property type="project" value="InterPro"/>
</dbReference>
<dbReference type="PANTHER" id="PTHR45953:SF1">
    <property type="entry name" value="IDURONATE 2-SULFATASE"/>
    <property type="match status" value="1"/>
</dbReference>
<dbReference type="InterPro" id="IPR000917">
    <property type="entry name" value="Sulfatase_N"/>
</dbReference>
<evidence type="ECO:0000256" key="6">
    <source>
        <dbReference type="ARBA" id="ARBA00022837"/>
    </source>
</evidence>
<evidence type="ECO:0000256" key="1">
    <source>
        <dbReference type="ARBA" id="ARBA00001913"/>
    </source>
</evidence>
<evidence type="ECO:0000313" key="9">
    <source>
        <dbReference type="Proteomes" id="UP000478417"/>
    </source>
</evidence>
<dbReference type="GO" id="GO:0005737">
    <property type="term" value="C:cytoplasm"/>
    <property type="evidence" value="ECO:0007669"/>
    <property type="project" value="TreeGrafter"/>
</dbReference>
<keyword evidence="6" id="KW-0106">Calcium</keyword>
<proteinExistence type="inferred from homology"/>
<evidence type="ECO:0000313" key="8">
    <source>
        <dbReference type="EMBL" id="NDV63192.1"/>
    </source>
</evidence>
<comment type="cofactor">
    <cofactor evidence="1">
        <name>Ca(2+)</name>
        <dbReference type="ChEBI" id="CHEBI:29108"/>
    </cofactor>
</comment>
<dbReference type="GO" id="GO:0046872">
    <property type="term" value="F:metal ion binding"/>
    <property type="evidence" value="ECO:0007669"/>
    <property type="project" value="UniProtKB-KW"/>
</dbReference>
<dbReference type="SUPFAM" id="SSF51445">
    <property type="entry name" value="(Trans)glycosidases"/>
    <property type="match status" value="1"/>
</dbReference>
<dbReference type="CDD" id="cd16030">
    <property type="entry name" value="iduronate-2-sulfatase"/>
    <property type="match status" value="1"/>
</dbReference>
<protein>
    <submittedName>
        <fullName evidence="8">Sulfatase-like hydrolase/transferase</fullName>
    </submittedName>
</protein>
<sequence length="1251" mass="138861">MAGFLLVLIQILSVQALYSSSARLTLEPTDSGSPVDLSHLLGTNLALWYEPVDLAKPGFQKYLEKWSPGLIRLPGGSWSNEYYWNGNGVRTGKNTFNHEAFKNGRWEVDYSGYAPGFRIHGTSQELSDYHGVIDVRTQHELAESLGADQMVTVNVGTGTPEMAAEWLKWTIEQGYSVPNWEIGNELNGQWEVGHFLPDGTGMTGEIYAQKFIEYAKALKAIDPSIKVGGPASSDLSLAFIEELIRDAGEYVDFVTFHAYPVGVQRTDTAEKFKDIDLLRDALAKLRGWKKQYQPDRYKEIEIGITEWNMKVNEDRDTADLINSLWSATWIGAMLEGEVTLSNQWDLLTRTPEGGHGAFFPKADELIPTSLFWAQYIWGHYMGDRLAAHSLAGGEDLEVFTTQSETGLQVMLINKSETAPASVELNLPETIELSGEGRLITFSRQEYFWDPHHHEPLWSLPPTVTAFSPEATRTIEVPAFSIRVVELPYKGSQPSAVPTVETDGEPELRLVIPETAPADLPLEVWIVAWDTTNERPYSGELGPVALKLEGSVDAEAEELFLKQSVAKTFIEVNSPGALKLSASSGDLAVSGTVLLEAVESRPSVLWTFDNPISEWGATATFEIGMEPSVKPNEFVAEAILDGATPGNNADVLMLLEKFPDSLPLDRIGGVVGEMQASPDFKCDDPGAQVNIVLQSEADHWMLIGSIPLEAMRGEWKHYSIEISDPMRLKAMARLYGVRFQIQSKKPVSGEIYFDNLGFLLREAPAKKKNVLFIAVDDLKPAIGAYGEGLHTPAMDRLAAQGTTFLNAHCQQAVCGPSRASLLTGMRPDYTRVWDLKTQIRDIRPEIVTLPQYFKENGYETAGVGKIFDPRSVDNEVDGVSWSLPFGKTWELDFNTEYGQPAAHYQDPQTKKWAKEAEASGEAGWWVVNKYLKDRDAWLPYESEDVPDNAYEDGAIADRGVQWIKELGSGEKPFFIAVGFKKPHLPFVAPKKYWELYDREAIELAAFQKRAKGSPNYAYHTFPELRSYSGIPAKGPLDEAMQRTLIHGYYACVSYIDAQVEKLMQALQEAGVADDTIIVLWGDHGFHLGDHGLWCKHTNYEQATRAPLMFAGPGVGEASVNNSPVEFVDIFPTLAELSGLPVPDHLQGTSLGSILDGTKPEVKAFAVSQYPRGDKMGYALRSGRFRYVAWFEVAKGEIPVGSEPALAEELFDYELDPLESVNIIDEASYAGIAEKFRTALKRFLIEQAVDNRS</sequence>
<organism evidence="8 9">
    <name type="scientific">Oceanipulchritudo coccoides</name>
    <dbReference type="NCBI Taxonomy" id="2706888"/>
    <lineage>
        <taxon>Bacteria</taxon>
        <taxon>Pseudomonadati</taxon>
        <taxon>Verrucomicrobiota</taxon>
        <taxon>Opitutia</taxon>
        <taxon>Puniceicoccales</taxon>
        <taxon>Oceanipulchritudinaceae</taxon>
        <taxon>Oceanipulchritudo</taxon>
    </lineage>
</organism>
<dbReference type="InterPro" id="IPR017850">
    <property type="entry name" value="Alkaline_phosphatase_core_sf"/>
</dbReference>
<keyword evidence="8" id="KW-0808">Transferase</keyword>
<dbReference type="PROSITE" id="PS00523">
    <property type="entry name" value="SULFATASE_1"/>
    <property type="match status" value="1"/>
</dbReference>
<comment type="similarity">
    <text evidence="2">Belongs to the sulfatase family.</text>
</comment>
<feature type="domain" description="Sulfatase N-terminal" evidence="7">
    <location>
        <begin position="767"/>
        <end position="1137"/>
    </location>
</feature>
<dbReference type="InterPro" id="IPR017853">
    <property type="entry name" value="GH"/>
</dbReference>
<dbReference type="Gene3D" id="3.40.720.10">
    <property type="entry name" value="Alkaline Phosphatase, subunit A"/>
    <property type="match status" value="1"/>
</dbReference>
<dbReference type="AlphaFoldDB" id="A0A6B2M4I4"/>
<keyword evidence="4" id="KW-0732">Signal</keyword>
<dbReference type="PANTHER" id="PTHR45953">
    <property type="entry name" value="IDURONATE 2-SULFATASE"/>
    <property type="match status" value="1"/>
</dbReference>
<reference evidence="8 9" key="1">
    <citation type="submission" date="2020-02" db="EMBL/GenBank/DDBJ databases">
        <title>Albibacoteraceae fam. nov., the first described family within the subdivision 4 Verrucomicrobia.</title>
        <authorList>
            <person name="Xi F."/>
        </authorList>
    </citation>
    <scope>NUCLEOTIDE SEQUENCE [LARGE SCALE GENOMIC DNA]</scope>
    <source>
        <strain evidence="8 9">CK1056</strain>
    </source>
</reference>
<name>A0A6B2M4I4_9BACT</name>
<gene>
    <name evidence="8" type="ORF">G0Q06_12070</name>
</gene>
<dbReference type="EMBL" id="JAAGNX010000003">
    <property type="protein sequence ID" value="NDV63192.1"/>
    <property type="molecule type" value="Genomic_DNA"/>
</dbReference>
<keyword evidence="5 8" id="KW-0378">Hydrolase</keyword>
<dbReference type="Gene3D" id="3.20.20.80">
    <property type="entry name" value="Glycosidases"/>
    <property type="match status" value="1"/>
</dbReference>
<evidence type="ECO:0000256" key="2">
    <source>
        <dbReference type="ARBA" id="ARBA00008779"/>
    </source>
</evidence>
<evidence type="ECO:0000256" key="3">
    <source>
        <dbReference type="ARBA" id="ARBA00022723"/>
    </source>
</evidence>
<dbReference type="GO" id="GO:0016740">
    <property type="term" value="F:transferase activity"/>
    <property type="evidence" value="ECO:0007669"/>
    <property type="project" value="UniProtKB-KW"/>
</dbReference>
<evidence type="ECO:0000256" key="5">
    <source>
        <dbReference type="ARBA" id="ARBA00022801"/>
    </source>
</evidence>
<comment type="caution">
    <text evidence="8">The sequence shown here is derived from an EMBL/GenBank/DDBJ whole genome shotgun (WGS) entry which is preliminary data.</text>
</comment>
<dbReference type="Proteomes" id="UP000478417">
    <property type="component" value="Unassembled WGS sequence"/>
</dbReference>
<keyword evidence="3" id="KW-0479">Metal-binding</keyword>